<name>T0ZP96_9ZZZZ</name>
<organism evidence="1">
    <name type="scientific">mine drainage metagenome</name>
    <dbReference type="NCBI Taxonomy" id="410659"/>
    <lineage>
        <taxon>unclassified sequences</taxon>
        <taxon>metagenomes</taxon>
        <taxon>ecological metagenomes</taxon>
    </lineage>
</organism>
<feature type="non-terminal residue" evidence="1">
    <location>
        <position position="168"/>
    </location>
</feature>
<evidence type="ECO:0000313" key="1">
    <source>
        <dbReference type="EMBL" id="EQD50131.1"/>
    </source>
</evidence>
<dbReference type="EMBL" id="AUZX01009920">
    <property type="protein sequence ID" value="EQD50131.1"/>
    <property type="molecule type" value="Genomic_DNA"/>
</dbReference>
<reference evidence="1" key="1">
    <citation type="submission" date="2013-08" db="EMBL/GenBank/DDBJ databases">
        <authorList>
            <person name="Mendez C."/>
            <person name="Richter M."/>
            <person name="Ferrer M."/>
            <person name="Sanchez J."/>
        </authorList>
    </citation>
    <scope>NUCLEOTIDE SEQUENCE</scope>
</reference>
<accession>T0ZP96</accession>
<comment type="caution">
    <text evidence="1">The sequence shown here is derived from an EMBL/GenBank/DDBJ whole genome shotgun (WGS) entry which is preliminary data.</text>
</comment>
<sequence>GSRGARQSFRKALDIIDVEAGVSEEAFQALYGYWSSIYGGMNIRFAGMDIRDSRKVADSLHELSRKPESSSRRIASLYADGSTAFWEGRSVRSFEILSQGLSIGIKSEGAGEGGGILREAALLQSADYQFWNLWFLGRYRSALSAVEKSLGRVSETSRKRPHPDLLRR</sequence>
<reference evidence="1" key="2">
    <citation type="journal article" date="2014" name="ISME J.">
        <title>Microbial stratification in low pH oxic and suboxic macroscopic growths along an acid mine drainage.</title>
        <authorList>
            <person name="Mendez-Garcia C."/>
            <person name="Mesa V."/>
            <person name="Sprenger R.R."/>
            <person name="Richter M."/>
            <person name="Diez M.S."/>
            <person name="Solano J."/>
            <person name="Bargiela R."/>
            <person name="Golyshina O.V."/>
            <person name="Manteca A."/>
            <person name="Ramos J.L."/>
            <person name="Gallego J.R."/>
            <person name="Llorente I."/>
            <person name="Martins Dos Santos V.A."/>
            <person name="Jensen O.N."/>
            <person name="Pelaez A.I."/>
            <person name="Sanchez J."/>
            <person name="Ferrer M."/>
        </authorList>
    </citation>
    <scope>NUCLEOTIDE SEQUENCE</scope>
</reference>
<protein>
    <submittedName>
        <fullName evidence="1">Adenylate cyclase</fullName>
    </submittedName>
</protein>
<gene>
    <name evidence="1" type="ORF">B1A_13553</name>
</gene>
<dbReference type="AlphaFoldDB" id="T0ZP96"/>
<proteinExistence type="predicted"/>
<feature type="non-terminal residue" evidence="1">
    <location>
        <position position="1"/>
    </location>
</feature>